<evidence type="ECO:0000313" key="5">
    <source>
        <dbReference type="EMBL" id="KAG6404870.1"/>
    </source>
</evidence>
<evidence type="ECO:0000256" key="1">
    <source>
        <dbReference type="ARBA" id="ARBA00022669"/>
    </source>
</evidence>
<gene>
    <name evidence="5" type="ORF">SASPL_132447</name>
</gene>
<dbReference type="Gene3D" id="3.10.350.10">
    <property type="entry name" value="LysM domain"/>
    <property type="match status" value="1"/>
</dbReference>
<protein>
    <recommendedName>
        <fullName evidence="4">LysM domain-containing protein</fullName>
    </recommendedName>
</protein>
<keyword evidence="1" id="KW-0147">Chitin-binding</keyword>
<keyword evidence="2" id="KW-0843">Virulence</keyword>
<evidence type="ECO:0000256" key="3">
    <source>
        <dbReference type="SAM" id="SignalP"/>
    </source>
</evidence>
<feature type="domain" description="LysM" evidence="4">
    <location>
        <begin position="47"/>
        <end position="91"/>
    </location>
</feature>
<dbReference type="Pfam" id="PF01476">
    <property type="entry name" value="LysM"/>
    <property type="match status" value="1"/>
</dbReference>
<evidence type="ECO:0000259" key="4">
    <source>
        <dbReference type="PROSITE" id="PS51782"/>
    </source>
</evidence>
<dbReference type="InterPro" id="IPR052210">
    <property type="entry name" value="LysM1-like"/>
</dbReference>
<reference evidence="5" key="1">
    <citation type="submission" date="2018-01" db="EMBL/GenBank/DDBJ databases">
        <authorList>
            <person name="Mao J.F."/>
        </authorList>
    </citation>
    <scope>NUCLEOTIDE SEQUENCE</scope>
    <source>
        <strain evidence="5">Huo1</strain>
        <tissue evidence="5">Leaf</tissue>
    </source>
</reference>
<accession>A0A8X8X318</accession>
<dbReference type="PROSITE" id="PS51782">
    <property type="entry name" value="LYSM"/>
    <property type="match status" value="1"/>
</dbReference>
<dbReference type="InterPro" id="IPR018392">
    <property type="entry name" value="LysM"/>
</dbReference>
<dbReference type="Proteomes" id="UP000298416">
    <property type="component" value="Unassembled WGS sequence"/>
</dbReference>
<dbReference type="PANTHER" id="PTHR34997:SF1">
    <property type="entry name" value="PEPTIDOGLYCAN-BINDING LYSIN DOMAIN"/>
    <property type="match status" value="1"/>
</dbReference>
<organism evidence="5">
    <name type="scientific">Salvia splendens</name>
    <name type="common">Scarlet sage</name>
    <dbReference type="NCBI Taxonomy" id="180675"/>
    <lineage>
        <taxon>Eukaryota</taxon>
        <taxon>Viridiplantae</taxon>
        <taxon>Streptophyta</taxon>
        <taxon>Embryophyta</taxon>
        <taxon>Tracheophyta</taxon>
        <taxon>Spermatophyta</taxon>
        <taxon>Magnoliopsida</taxon>
        <taxon>eudicotyledons</taxon>
        <taxon>Gunneridae</taxon>
        <taxon>Pentapetalae</taxon>
        <taxon>asterids</taxon>
        <taxon>lamiids</taxon>
        <taxon>Lamiales</taxon>
        <taxon>Lamiaceae</taxon>
        <taxon>Nepetoideae</taxon>
        <taxon>Mentheae</taxon>
        <taxon>Salviinae</taxon>
        <taxon>Salvia</taxon>
        <taxon>Salvia subgen. Calosphace</taxon>
        <taxon>core Calosphace</taxon>
    </lineage>
</organism>
<sequence>MANYSKATAFLSVAVFLLALVLVHVAESRVLPKSGDGKAKSILICTEPYGAADGDTCFSITKSFNLTTDFFTAMNPNLDCDKIFISQWLCVDGFSL</sequence>
<evidence type="ECO:0000313" key="6">
    <source>
        <dbReference type="Proteomes" id="UP000298416"/>
    </source>
</evidence>
<dbReference type="InterPro" id="IPR036779">
    <property type="entry name" value="LysM_dom_sf"/>
</dbReference>
<feature type="signal peptide" evidence="3">
    <location>
        <begin position="1"/>
        <end position="28"/>
    </location>
</feature>
<proteinExistence type="predicted"/>
<dbReference type="SUPFAM" id="SSF54106">
    <property type="entry name" value="LysM domain"/>
    <property type="match status" value="1"/>
</dbReference>
<keyword evidence="3" id="KW-0732">Signal</keyword>
<dbReference type="GO" id="GO:0008061">
    <property type="term" value="F:chitin binding"/>
    <property type="evidence" value="ECO:0007669"/>
    <property type="project" value="UniProtKB-KW"/>
</dbReference>
<evidence type="ECO:0000256" key="2">
    <source>
        <dbReference type="ARBA" id="ARBA00023026"/>
    </source>
</evidence>
<name>A0A8X8X318_SALSN</name>
<reference evidence="5" key="2">
    <citation type="submission" date="2020-08" db="EMBL/GenBank/DDBJ databases">
        <title>Plant Genome Project.</title>
        <authorList>
            <person name="Zhang R.-G."/>
        </authorList>
    </citation>
    <scope>NUCLEOTIDE SEQUENCE</scope>
    <source>
        <strain evidence="5">Huo1</strain>
        <tissue evidence="5">Leaf</tissue>
    </source>
</reference>
<feature type="chain" id="PRO_5036493255" description="LysM domain-containing protein" evidence="3">
    <location>
        <begin position="29"/>
        <end position="96"/>
    </location>
</feature>
<dbReference type="PANTHER" id="PTHR34997">
    <property type="entry name" value="AM15"/>
    <property type="match status" value="1"/>
</dbReference>
<dbReference type="EMBL" id="PNBA02000012">
    <property type="protein sequence ID" value="KAG6404870.1"/>
    <property type="molecule type" value="Genomic_DNA"/>
</dbReference>
<dbReference type="CDD" id="cd00118">
    <property type="entry name" value="LysM"/>
    <property type="match status" value="1"/>
</dbReference>
<comment type="caution">
    <text evidence="5">The sequence shown here is derived from an EMBL/GenBank/DDBJ whole genome shotgun (WGS) entry which is preliminary data.</text>
</comment>
<dbReference type="AlphaFoldDB" id="A0A8X8X318"/>
<keyword evidence="6" id="KW-1185">Reference proteome</keyword>